<keyword evidence="2" id="KW-0175">Coiled coil</keyword>
<dbReference type="Pfam" id="PF24568">
    <property type="entry name" value="CC_PcsB"/>
    <property type="match status" value="1"/>
</dbReference>
<feature type="signal peptide" evidence="4">
    <location>
        <begin position="1"/>
        <end position="24"/>
    </location>
</feature>
<dbReference type="STRING" id="1121326.CLMAG_52810"/>
<dbReference type="AlphaFoldDB" id="A0A162R3R5"/>
<feature type="domain" description="Peptidoglycan hydrolase PcsB coiled-coil" evidence="6">
    <location>
        <begin position="85"/>
        <end position="155"/>
    </location>
</feature>
<dbReference type="Pfam" id="PF06725">
    <property type="entry name" value="3D"/>
    <property type="match status" value="1"/>
</dbReference>
<proteinExistence type="predicted"/>
<dbReference type="Proteomes" id="UP000076603">
    <property type="component" value="Unassembled WGS sequence"/>
</dbReference>
<evidence type="ECO:0000313" key="8">
    <source>
        <dbReference type="Proteomes" id="UP000076603"/>
    </source>
</evidence>
<dbReference type="InterPro" id="IPR010611">
    <property type="entry name" value="3D_dom"/>
</dbReference>
<evidence type="ECO:0000259" key="6">
    <source>
        <dbReference type="Pfam" id="PF24568"/>
    </source>
</evidence>
<dbReference type="GO" id="GO:0019867">
    <property type="term" value="C:outer membrane"/>
    <property type="evidence" value="ECO:0007669"/>
    <property type="project" value="InterPro"/>
</dbReference>
<gene>
    <name evidence="7" type="primary">yocH_4</name>
    <name evidence="7" type="ORF">CLMAG_52810</name>
</gene>
<accession>A0A162R3R5</accession>
<dbReference type="RefSeq" id="WP_066629257.1">
    <property type="nucleotide sequence ID" value="NZ_FQXL01000018.1"/>
</dbReference>
<dbReference type="SUPFAM" id="SSF50685">
    <property type="entry name" value="Barwin-like endoglucanases"/>
    <property type="match status" value="1"/>
</dbReference>
<evidence type="ECO:0000256" key="3">
    <source>
        <dbReference type="SAM" id="MobiDB-lite"/>
    </source>
</evidence>
<dbReference type="InterPro" id="IPR057309">
    <property type="entry name" value="PcsB_CC"/>
</dbReference>
<keyword evidence="1 4" id="KW-0732">Signal</keyword>
<dbReference type="InterPro" id="IPR051933">
    <property type="entry name" value="Resuscitation_pf_RpfB"/>
</dbReference>
<evidence type="ECO:0000313" key="7">
    <source>
        <dbReference type="EMBL" id="KZL89377.1"/>
    </source>
</evidence>
<dbReference type="CDD" id="cd22786">
    <property type="entry name" value="DPBB_YuiC-like"/>
    <property type="match status" value="1"/>
</dbReference>
<dbReference type="EMBL" id="LWAE01000009">
    <property type="protein sequence ID" value="KZL89377.1"/>
    <property type="molecule type" value="Genomic_DNA"/>
</dbReference>
<comment type="caution">
    <text evidence="7">The sequence shown here is derived from an EMBL/GenBank/DDBJ whole genome shotgun (WGS) entry which is preliminary data.</text>
</comment>
<evidence type="ECO:0000256" key="1">
    <source>
        <dbReference type="ARBA" id="ARBA00022729"/>
    </source>
</evidence>
<dbReference type="PATRIC" id="fig|1121326.3.peg.5341"/>
<evidence type="ECO:0000256" key="2">
    <source>
        <dbReference type="SAM" id="Coils"/>
    </source>
</evidence>
<feature type="chain" id="PRO_5010245069" evidence="4">
    <location>
        <begin position="25"/>
        <end position="326"/>
    </location>
</feature>
<organism evidence="7 8">
    <name type="scientific">Clostridium magnum DSM 2767</name>
    <dbReference type="NCBI Taxonomy" id="1121326"/>
    <lineage>
        <taxon>Bacteria</taxon>
        <taxon>Bacillati</taxon>
        <taxon>Bacillota</taxon>
        <taxon>Clostridia</taxon>
        <taxon>Eubacteriales</taxon>
        <taxon>Clostridiaceae</taxon>
        <taxon>Clostridium</taxon>
    </lineage>
</organism>
<dbReference type="Gene3D" id="6.10.250.3150">
    <property type="match status" value="1"/>
</dbReference>
<feature type="coiled-coil region" evidence="2">
    <location>
        <begin position="143"/>
        <end position="205"/>
    </location>
</feature>
<feature type="coiled-coil region" evidence="2">
    <location>
        <begin position="27"/>
        <end position="89"/>
    </location>
</feature>
<feature type="domain" description="3D" evidence="5">
    <location>
        <begin position="265"/>
        <end position="326"/>
    </location>
</feature>
<dbReference type="GO" id="GO:0009254">
    <property type="term" value="P:peptidoglycan turnover"/>
    <property type="evidence" value="ECO:0007669"/>
    <property type="project" value="InterPro"/>
</dbReference>
<sequence length="326" mass="36137">MNKMALSIIMTIVLTVITSGNAFAAPSTSTSDALKQAKDNKKELQAKVQTLDNQIDEVLTKIDNNKKDMNKIAQDIKNTQIKLDTIEKNSQEQDELFKRRIRSMYISGTGSYLEVLLASDNLSDFISRFDMITQVIKFDNQVIAKLKEKKQAIAKEKDNLKHENEKLEALKTANESTLLNLNKEIKEQKTLLSKATEEEKQLLAENASRQLAYNNSKNSNGGTLSRGTSKSLSYSQVLNMQSTAYSGDGITASGAATRRDRDGYSTIAVDPRVIPIGSTVYVEGYGYAIAQDTGGAIKGNIIDVFFHSESEANSWGRRSVKVYILK</sequence>
<feature type="region of interest" description="Disordered" evidence="3">
    <location>
        <begin position="207"/>
        <end position="228"/>
    </location>
</feature>
<dbReference type="PANTHER" id="PTHR39160:SF4">
    <property type="entry name" value="RESUSCITATION-PROMOTING FACTOR RPFB"/>
    <property type="match status" value="1"/>
</dbReference>
<name>A0A162R3R5_9CLOT</name>
<dbReference type="GO" id="GO:0004553">
    <property type="term" value="F:hydrolase activity, hydrolyzing O-glycosyl compounds"/>
    <property type="evidence" value="ECO:0007669"/>
    <property type="project" value="InterPro"/>
</dbReference>
<reference evidence="7 8" key="1">
    <citation type="submission" date="2016-04" db="EMBL/GenBank/DDBJ databases">
        <title>Genome sequence of Clostridium magnum DSM 2767.</title>
        <authorList>
            <person name="Poehlein A."/>
            <person name="Uhlig R."/>
            <person name="Fischer R."/>
            <person name="Bahl H."/>
            <person name="Daniel R."/>
        </authorList>
    </citation>
    <scope>NUCLEOTIDE SEQUENCE [LARGE SCALE GENOMIC DNA]</scope>
    <source>
        <strain evidence="7 8">DSM 2767</strain>
    </source>
</reference>
<evidence type="ECO:0000259" key="5">
    <source>
        <dbReference type="Pfam" id="PF06725"/>
    </source>
</evidence>
<dbReference type="InterPro" id="IPR036908">
    <property type="entry name" value="RlpA-like_sf"/>
</dbReference>
<protein>
    <submittedName>
        <fullName evidence="7">Cell wall-binding protein YocH</fullName>
    </submittedName>
</protein>
<keyword evidence="8" id="KW-1185">Reference proteome</keyword>
<dbReference type="Gene3D" id="2.40.40.10">
    <property type="entry name" value="RlpA-like domain"/>
    <property type="match status" value="1"/>
</dbReference>
<dbReference type="OrthoDB" id="9798935at2"/>
<evidence type="ECO:0000256" key="4">
    <source>
        <dbReference type="SAM" id="SignalP"/>
    </source>
</evidence>
<dbReference type="PANTHER" id="PTHR39160">
    <property type="entry name" value="CELL WALL-BINDING PROTEIN YOCH"/>
    <property type="match status" value="1"/>
</dbReference>